<comment type="caution">
    <text evidence="2">The sequence shown here is derived from an EMBL/GenBank/DDBJ whole genome shotgun (WGS) entry which is preliminary data.</text>
</comment>
<dbReference type="OrthoDB" id="1134798at2"/>
<feature type="transmembrane region" description="Helical" evidence="1">
    <location>
        <begin position="211"/>
        <end position="232"/>
    </location>
</feature>
<proteinExistence type="predicted"/>
<feature type="transmembrane region" description="Helical" evidence="1">
    <location>
        <begin position="162"/>
        <end position="184"/>
    </location>
</feature>
<gene>
    <name evidence="2" type="ORF">DQQ10_13280</name>
</gene>
<feature type="transmembrane region" description="Helical" evidence="1">
    <location>
        <begin position="292"/>
        <end position="311"/>
    </location>
</feature>
<keyword evidence="1" id="KW-0812">Transmembrane</keyword>
<keyword evidence="1" id="KW-0472">Membrane</keyword>
<reference evidence="2 3" key="1">
    <citation type="submission" date="2018-06" db="EMBL/GenBank/DDBJ databases">
        <title>Chryseolinea flavus sp. nov., a member of the phylum Bacteroidetes isolated from soil.</title>
        <authorList>
            <person name="Li Y."/>
            <person name="Wang J."/>
        </authorList>
    </citation>
    <scope>NUCLEOTIDE SEQUENCE [LARGE SCALE GENOMIC DNA]</scope>
    <source>
        <strain evidence="2 3">SDU1-6</strain>
    </source>
</reference>
<protein>
    <submittedName>
        <fullName evidence="2">Uncharacterized protein</fullName>
    </submittedName>
</protein>
<sequence length="390" mass="43758">MISDGQREVIRQFLERKGMTFKPLQAEMIDHISCDVEDRMATGISFEDALESALLDLPEDHFEDIQQETLEVIDKRASMSKWITYAVLLMLPLSVVFKIFHLQFATEILLLSFVLLGLSLLQSSLHGMYLHRKKRGVFRVLLFVLSAVILIAGYGFKISHLAGAEILILGSIVMVLVSIVVNTFHAHRANRARENLMTFLHEKYSPGIDRFLLLLLIPIAIGKVLQALGYVQHGIVDPLALIVIFGGGIQLIALSWRAVEKQILLPIYQVVIAQIFSAACLAMVFLGEIVRMDVRIALIVFYTIVSAWLALKVDQTNSIIPTAFACFVSLIFSVWGLCRLDFVSGHAKTIIFNIPIAVMLLIGILLCRKYEATRTYLIVSAAGYMIEYFK</sequence>
<feature type="transmembrane region" description="Helical" evidence="1">
    <location>
        <begin position="238"/>
        <end position="256"/>
    </location>
</feature>
<feature type="transmembrane region" description="Helical" evidence="1">
    <location>
        <begin position="82"/>
        <end position="102"/>
    </location>
</feature>
<feature type="transmembrane region" description="Helical" evidence="1">
    <location>
        <begin position="263"/>
        <end position="286"/>
    </location>
</feature>
<dbReference type="AlphaFoldDB" id="A0A364Y346"/>
<evidence type="ECO:0000256" key="1">
    <source>
        <dbReference type="SAM" id="Phobius"/>
    </source>
</evidence>
<dbReference type="RefSeq" id="WP_112747366.1">
    <property type="nucleotide sequence ID" value="NZ_QMFY01000006.1"/>
</dbReference>
<feature type="transmembrane region" description="Helical" evidence="1">
    <location>
        <begin position="137"/>
        <end position="156"/>
    </location>
</feature>
<keyword evidence="3" id="KW-1185">Reference proteome</keyword>
<dbReference type="Proteomes" id="UP000251889">
    <property type="component" value="Unassembled WGS sequence"/>
</dbReference>
<evidence type="ECO:0000313" key="2">
    <source>
        <dbReference type="EMBL" id="RAW00566.1"/>
    </source>
</evidence>
<organism evidence="2 3">
    <name type="scientific">Pseudochryseolinea flava</name>
    <dbReference type="NCBI Taxonomy" id="2059302"/>
    <lineage>
        <taxon>Bacteria</taxon>
        <taxon>Pseudomonadati</taxon>
        <taxon>Bacteroidota</taxon>
        <taxon>Cytophagia</taxon>
        <taxon>Cytophagales</taxon>
        <taxon>Fulvivirgaceae</taxon>
        <taxon>Pseudochryseolinea</taxon>
    </lineage>
</organism>
<feature type="transmembrane region" description="Helical" evidence="1">
    <location>
        <begin position="349"/>
        <end position="367"/>
    </location>
</feature>
<feature type="transmembrane region" description="Helical" evidence="1">
    <location>
        <begin position="318"/>
        <end position="337"/>
    </location>
</feature>
<dbReference type="EMBL" id="QMFY01000006">
    <property type="protein sequence ID" value="RAW00566.1"/>
    <property type="molecule type" value="Genomic_DNA"/>
</dbReference>
<name>A0A364Y346_9BACT</name>
<evidence type="ECO:0000313" key="3">
    <source>
        <dbReference type="Proteomes" id="UP000251889"/>
    </source>
</evidence>
<accession>A0A364Y346</accession>
<keyword evidence="1" id="KW-1133">Transmembrane helix</keyword>
<feature type="transmembrane region" description="Helical" evidence="1">
    <location>
        <begin position="108"/>
        <end position="125"/>
    </location>
</feature>